<dbReference type="InterPro" id="IPR036318">
    <property type="entry name" value="FAD-bd_PCMH-like_sf"/>
</dbReference>
<dbReference type="PANTHER" id="PTHR11748:SF103">
    <property type="entry name" value="GLYCOLATE OXIDASE SUBUNIT GLCE"/>
    <property type="match status" value="1"/>
</dbReference>
<feature type="domain" description="FAD-binding PCMH-type" evidence="4">
    <location>
        <begin position="17"/>
        <end position="190"/>
    </location>
</feature>
<evidence type="ECO:0000313" key="5">
    <source>
        <dbReference type="EMBL" id="KUL41720.1"/>
    </source>
</evidence>
<keyword evidence="6" id="KW-1185">Reference proteome</keyword>
<gene>
    <name evidence="5" type="ORF">ADL15_03055</name>
</gene>
<protein>
    <submittedName>
        <fullName evidence="5">FAD-linked oxidase</fullName>
    </submittedName>
</protein>
<dbReference type="GO" id="GO:0003824">
    <property type="term" value="F:catalytic activity"/>
    <property type="evidence" value="ECO:0007669"/>
    <property type="project" value="InterPro"/>
</dbReference>
<name>A0A0X3VAE8_9ACTN</name>
<sequence length="443" mass="44170">MAALDELTTPAGDDDVVGGVPARLVAAPRDTAEAAALITAARGLSVVIRGGGTKLDWGPPPRDLDLIIDTRRLTGVVEHAAGDLITVVRAGTPMAELHRLPGQQLALDAPPAATAGGTVAANASGPRRLRYGTARDLLIGITVVRPDGTVTKAGGKVVKNVAGYDLGKLYTGAFGTLGLITACVFRLHPVPAASAFVRAAAPPGHAARVLAGQFAASALEVNAEPGAEPELAVLLDGTPAGVRERAAAVAAVLDGEVSAEPPEWWDVLPWAPDGVGVKLTGALSQVPALVATAVGAGATVRGSAGTGVLYAGFPAAGTPPGSSPSSASPPSASPPSASPPYASPPYVSPSGASPTSASPSSGAVSARAPLSASGVVEAGRAVELLRAAAIRAGGHAVVLTAPAGVRDTLDMWGPVPGLELMRRVKDRFDPEHRFAPGRFVGGI</sequence>
<feature type="region of interest" description="Disordered" evidence="3">
    <location>
        <begin position="317"/>
        <end position="365"/>
    </location>
</feature>
<proteinExistence type="predicted"/>
<dbReference type="Pfam" id="PF01565">
    <property type="entry name" value="FAD_binding_4"/>
    <property type="match status" value="1"/>
</dbReference>
<evidence type="ECO:0000256" key="1">
    <source>
        <dbReference type="ARBA" id="ARBA00022630"/>
    </source>
</evidence>
<feature type="compositionally biased region" description="Low complexity" evidence="3">
    <location>
        <begin position="317"/>
        <end position="330"/>
    </location>
</feature>
<dbReference type="SUPFAM" id="SSF56176">
    <property type="entry name" value="FAD-binding/transporter-associated domain-like"/>
    <property type="match status" value="1"/>
</dbReference>
<dbReference type="OrthoDB" id="9811557at2"/>
<feature type="compositionally biased region" description="Low complexity" evidence="3">
    <location>
        <begin position="348"/>
        <end position="365"/>
    </location>
</feature>
<evidence type="ECO:0000313" key="6">
    <source>
        <dbReference type="Proteomes" id="UP000053244"/>
    </source>
</evidence>
<evidence type="ECO:0000256" key="2">
    <source>
        <dbReference type="ARBA" id="ARBA00022827"/>
    </source>
</evidence>
<dbReference type="Gene3D" id="3.30.465.10">
    <property type="match status" value="1"/>
</dbReference>
<keyword evidence="1" id="KW-0285">Flavoprotein</keyword>
<reference evidence="5 6" key="1">
    <citation type="submission" date="2015-10" db="EMBL/GenBank/DDBJ databases">
        <authorList>
            <person name="Gilbert D.G."/>
        </authorList>
    </citation>
    <scope>NUCLEOTIDE SEQUENCE [LARGE SCALE GENOMIC DNA]</scope>
    <source>
        <strain evidence="5 6">NRRL B-16712</strain>
    </source>
</reference>
<dbReference type="GO" id="GO:0071949">
    <property type="term" value="F:FAD binding"/>
    <property type="evidence" value="ECO:0007669"/>
    <property type="project" value="InterPro"/>
</dbReference>
<dbReference type="InterPro" id="IPR016166">
    <property type="entry name" value="FAD-bd_PCMH"/>
</dbReference>
<dbReference type="RefSeq" id="WP_067684919.1">
    <property type="nucleotide sequence ID" value="NZ_LLZH01000010.1"/>
</dbReference>
<dbReference type="Proteomes" id="UP000053244">
    <property type="component" value="Unassembled WGS sequence"/>
</dbReference>
<dbReference type="PANTHER" id="PTHR11748">
    <property type="entry name" value="D-LACTATE DEHYDROGENASE"/>
    <property type="match status" value="1"/>
</dbReference>
<dbReference type="AlphaFoldDB" id="A0A0X3VAE8"/>
<evidence type="ECO:0000256" key="3">
    <source>
        <dbReference type="SAM" id="MobiDB-lite"/>
    </source>
</evidence>
<evidence type="ECO:0000259" key="4">
    <source>
        <dbReference type="PROSITE" id="PS51387"/>
    </source>
</evidence>
<dbReference type="SUPFAM" id="SSF55103">
    <property type="entry name" value="FAD-linked oxidases, C-terminal domain"/>
    <property type="match status" value="1"/>
</dbReference>
<organism evidence="5 6">
    <name type="scientific">Actinoplanes awajinensis subsp. mycoplanecinus</name>
    <dbReference type="NCBI Taxonomy" id="135947"/>
    <lineage>
        <taxon>Bacteria</taxon>
        <taxon>Bacillati</taxon>
        <taxon>Actinomycetota</taxon>
        <taxon>Actinomycetes</taxon>
        <taxon>Micromonosporales</taxon>
        <taxon>Micromonosporaceae</taxon>
        <taxon>Actinoplanes</taxon>
    </lineage>
</organism>
<keyword evidence="2" id="KW-0274">FAD</keyword>
<comment type="caution">
    <text evidence="5">The sequence shown here is derived from an EMBL/GenBank/DDBJ whole genome shotgun (WGS) entry which is preliminary data.</text>
</comment>
<dbReference type="PROSITE" id="PS51387">
    <property type="entry name" value="FAD_PCMH"/>
    <property type="match status" value="1"/>
</dbReference>
<dbReference type="EMBL" id="LLZH01000010">
    <property type="protein sequence ID" value="KUL41720.1"/>
    <property type="molecule type" value="Genomic_DNA"/>
</dbReference>
<accession>A0A0X3VAE8</accession>
<feature type="compositionally biased region" description="Pro residues" evidence="3">
    <location>
        <begin position="331"/>
        <end position="347"/>
    </location>
</feature>
<dbReference type="InterPro" id="IPR006094">
    <property type="entry name" value="Oxid_FAD_bind_N"/>
</dbReference>
<dbReference type="InterPro" id="IPR016169">
    <property type="entry name" value="FAD-bd_PCMH_sub2"/>
</dbReference>
<dbReference type="InterPro" id="IPR016164">
    <property type="entry name" value="FAD-linked_Oxase-like_C"/>
</dbReference>